<reference evidence="2 3" key="1">
    <citation type="submission" date="2016-10" db="EMBL/GenBank/DDBJ databases">
        <authorList>
            <person name="de Groot N.N."/>
        </authorList>
    </citation>
    <scope>NUCLEOTIDE SEQUENCE [LARGE SCALE GENOMIC DNA]</scope>
    <source>
        <strain evidence="3">P4B,CCM 7963,CECT 7998,DSM 25260,IBRC-M 10614,KCTC 13821</strain>
    </source>
</reference>
<evidence type="ECO:0000256" key="1">
    <source>
        <dbReference type="SAM" id="MobiDB-lite"/>
    </source>
</evidence>
<protein>
    <submittedName>
        <fullName evidence="2">Stage II sporulation protein R</fullName>
    </submittedName>
</protein>
<dbReference type="Pfam" id="PF09551">
    <property type="entry name" value="Spore_II_R"/>
    <property type="match status" value="1"/>
</dbReference>
<name>A0A1G8M1R9_9BACI</name>
<dbReference type="EMBL" id="FNDU01000009">
    <property type="protein sequence ID" value="SDI61874.1"/>
    <property type="molecule type" value="Genomic_DNA"/>
</dbReference>
<organism evidence="2 3">
    <name type="scientific">Alteribacillus bidgolensis</name>
    <dbReference type="NCBI Taxonomy" id="930129"/>
    <lineage>
        <taxon>Bacteria</taxon>
        <taxon>Bacillati</taxon>
        <taxon>Bacillota</taxon>
        <taxon>Bacilli</taxon>
        <taxon>Bacillales</taxon>
        <taxon>Bacillaceae</taxon>
        <taxon>Alteribacillus</taxon>
    </lineage>
</organism>
<feature type="region of interest" description="Disordered" evidence="1">
    <location>
        <begin position="170"/>
        <end position="190"/>
    </location>
</feature>
<dbReference type="Proteomes" id="UP000199017">
    <property type="component" value="Unassembled WGS sequence"/>
</dbReference>
<sequence>MRNKALIYVIFLVLIAWLQMEQQQNTSASDPGIDTIPEEAIRLRILAHDDSPEEQLLKRKVRDAVNQEIRTLVEGLSEKEEARKTINDNLSNLETIVKDVINTSGSSHTFSIALKDQVEFPTRIYGPLVYPAGTYEALVVSIGEGEGENWWCVLFPPLCFISAEEEDVEKQDETVDKNSNEEVVEKDPHSVDNEKEYSFFIVEKWNQWFGKS</sequence>
<keyword evidence="3" id="KW-1185">Reference proteome</keyword>
<accession>A0A1G8M1R9</accession>
<evidence type="ECO:0000313" key="3">
    <source>
        <dbReference type="Proteomes" id="UP000199017"/>
    </source>
</evidence>
<gene>
    <name evidence="2" type="ORF">SAMN05216352_109176</name>
</gene>
<dbReference type="STRING" id="930129.SAMN05216352_109176"/>
<proteinExistence type="predicted"/>
<dbReference type="OrthoDB" id="9793324at2"/>
<dbReference type="NCBIfam" id="TIGR02837">
    <property type="entry name" value="spore_II_R"/>
    <property type="match status" value="1"/>
</dbReference>
<dbReference type="AlphaFoldDB" id="A0A1G8M1R9"/>
<dbReference type="RefSeq" id="WP_091586573.1">
    <property type="nucleotide sequence ID" value="NZ_FNDU01000009.1"/>
</dbReference>
<evidence type="ECO:0000313" key="2">
    <source>
        <dbReference type="EMBL" id="SDI61874.1"/>
    </source>
</evidence>
<feature type="compositionally biased region" description="Basic and acidic residues" evidence="1">
    <location>
        <begin position="171"/>
        <end position="190"/>
    </location>
</feature>
<dbReference type="InterPro" id="IPR014202">
    <property type="entry name" value="Spore_II_R"/>
</dbReference>